<evidence type="ECO:0000256" key="1">
    <source>
        <dbReference type="ARBA" id="ARBA00008668"/>
    </source>
</evidence>
<dbReference type="PANTHER" id="PTHR22835">
    <property type="entry name" value="ZINC FINGER FYVE DOMAIN CONTAINING PROTEIN"/>
    <property type="match status" value="1"/>
</dbReference>
<keyword evidence="3" id="KW-0378">Hydrolase</keyword>
<proteinExistence type="inferred from homology"/>
<dbReference type="PANTHER" id="PTHR22835:SF552">
    <property type="entry name" value="OS05G0133401 PROTEIN"/>
    <property type="match status" value="1"/>
</dbReference>
<dbReference type="Proteomes" id="UP000092600">
    <property type="component" value="Unassembled WGS sequence"/>
</dbReference>
<comment type="caution">
    <text evidence="6">The sequence shown here is derived from an EMBL/GenBank/DDBJ whole genome shotgun (WGS) entry which is preliminary data.</text>
</comment>
<dbReference type="InterPro" id="IPR035669">
    <property type="entry name" value="SGNH_plant_lipase-like"/>
</dbReference>
<dbReference type="Gene3D" id="3.40.50.1110">
    <property type="entry name" value="SGNH hydrolase"/>
    <property type="match status" value="2"/>
</dbReference>
<sequence length="739" mass="81325">MRGMGRRGMALLFVVVILVLYPLPTYVDSKCILFNFGDSNSDTGPYCWCWLPSRLSCWPAASSSTSLPGGSVTAGCENLKINYLSPYLESSGSNFTHGANFAVAGAAIQPNGGPFPLSTQVLQFRHFKKRTRELRSEGLGSLISEKEFRNAVYSFDMGQNDISSAFIANLSYPQVVENIPSILSSIKDAIEALYENGGRKFWIYNTGPLGCLPQTLALRKNNGSELDPLGCHADYNNAAKAFNEQMNTLCDKMSSEYKDATIVCTDMYAIKYDLFANHREYGFENPPMACCAHGGPPYNYANRMTWGKPTATACAAADRSISWDGVHYTEAANKIIASKIQSGKYSKPQITLTTLCRKTKKEGGMGNSRAGYSLPSFNNLFVVVILVLYPLPTHVDSKCIIFNFGDSNSDTGALTSGLGLYLGPPAGRQFFHKTTGRFCDGRLYIDFILMYLLLNVSENLKINYLSPYLESSGSNFTHGVNFAVAGVATQMTGVPFPLSTQVLQFLHFKNRTRDLRSKGLGSLISEKEFHDAVYSFDMGQNDISIAFIANLSYPRVVDNIPSILSRIEDAIEAIYENGGRKFWIYNTGPLGCLPQTLALRKKNDSELDLLGCLADYNNAAKAFNEQMNKLCDKLSSEYKNATTVCTDMYSIKYDLFANHKEYGFENPLMACCGHGGPPYNYADRITCGQPTATACAVGDRSISWDGVHYTEVANKIAASKILSGKYSNPQIKLTTLCRS</sequence>
<reference evidence="6 7" key="1">
    <citation type="journal article" date="2016" name="DNA Res.">
        <title>The draft genome of MD-2 pineapple using hybrid error correction of long reads.</title>
        <authorList>
            <person name="Redwan R.M."/>
            <person name="Saidin A."/>
            <person name="Kumar S.V."/>
        </authorList>
    </citation>
    <scope>NUCLEOTIDE SEQUENCE [LARGE SCALE GENOMIC DNA]</scope>
    <source>
        <strain evidence="7">cv. MD2</strain>
        <tissue evidence="6">Leaf</tissue>
    </source>
</reference>
<evidence type="ECO:0000313" key="7">
    <source>
        <dbReference type="Proteomes" id="UP000092600"/>
    </source>
</evidence>
<dbReference type="InterPro" id="IPR036514">
    <property type="entry name" value="SGNH_hydro_sf"/>
</dbReference>
<evidence type="ECO:0000256" key="4">
    <source>
        <dbReference type="ARBA" id="ARBA00023180"/>
    </source>
</evidence>
<dbReference type="CDD" id="cd01837">
    <property type="entry name" value="SGNH_plant_lipase_like"/>
    <property type="match status" value="2"/>
</dbReference>
<evidence type="ECO:0000256" key="3">
    <source>
        <dbReference type="ARBA" id="ARBA00022801"/>
    </source>
</evidence>
<comment type="similarity">
    <text evidence="1">Belongs to the 'GDSL' lipolytic enzyme family.</text>
</comment>
<dbReference type="InterPro" id="IPR001087">
    <property type="entry name" value="GDSL"/>
</dbReference>
<dbReference type="SUPFAM" id="SSF52266">
    <property type="entry name" value="SGNH hydrolase"/>
    <property type="match status" value="2"/>
</dbReference>
<feature type="signal peptide" evidence="5">
    <location>
        <begin position="1"/>
        <end position="29"/>
    </location>
</feature>
<gene>
    <name evidence="6" type="ORF">ACMD2_02550</name>
</gene>
<name>A0A199V9I7_ANACO</name>
<evidence type="ECO:0000313" key="6">
    <source>
        <dbReference type="EMBL" id="OAY73541.1"/>
    </source>
</evidence>
<protein>
    <submittedName>
        <fullName evidence="6">GDSL esterase/lipase</fullName>
    </submittedName>
</protein>
<feature type="chain" id="PRO_5008508289" evidence="5">
    <location>
        <begin position="30"/>
        <end position="739"/>
    </location>
</feature>
<evidence type="ECO:0000256" key="5">
    <source>
        <dbReference type="SAM" id="SignalP"/>
    </source>
</evidence>
<dbReference type="GO" id="GO:0016788">
    <property type="term" value="F:hydrolase activity, acting on ester bonds"/>
    <property type="evidence" value="ECO:0007669"/>
    <property type="project" value="InterPro"/>
</dbReference>
<dbReference type="AlphaFoldDB" id="A0A199V9I7"/>
<evidence type="ECO:0000256" key="2">
    <source>
        <dbReference type="ARBA" id="ARBA00022729"/>
    </source>
</evidence>
<dbReference type="EMBL" id="LSRQ01002666">
    <property type="protein sequence ID" value="OAY73541.1"/>
    <property type="molecule type" value="Genomic_DNA"/>
</dbReference>
<dbReference type="Pfam" id="PF00657">
    <property type="entry name" value="Lipase_GDSL"/>
    <property type="match status" value="2"/>
</dbReference>
<accession>A0A199V9I7</accession>
<keyword evidence="2 5" id="KW-0732">Signal</keyword>
<organism evidence="6 7">
    <name type="scientific">Ananas comosus</name>
    <name type="common">Pineapple</name>
    <name type="synonym">Ananas ananas</name>
    <dbReference type="NCBI Taxonomy" id="4615"/>
    <lineage>
        <taxon>Eukaryota</taxon>
        <taxon>Viridiplantae</taxon>
        <taxon>Streptophyta</taxon>
        <taxon>Embryophyta</taxon>
        <taxon>Tracheophyta</taxon>
        <taxon>Spermatophyta</taxon>
        <taxon>Magnoliopsida</taxon>
        <taxon>Liliopsida</taxon>
        <taxon>Poales</taxon>
        <taxon>Bromeliaceae</taxon>
        <taxon>Bromelioideae</taxon>
        <taxon>Ananas</taxon>
    </lineage>
</organism>
<keyword evidence="4" id="KW-0325">Glycoprotein</keyword>